<reference evidence="4 5" key="1">
    <citation type="journal article" date="2020" name="Microorganisms">
        <title>Reliable Identification of Environmental Pseudomonas Isolates Using the rpoD Gene.</title>
        <authorList>
            <consortium name="The Broad Institute Genome Sequencing Platform"/>
            <person name="Girard L."/>
            <person name="Lood C."/>
            <person name="Rokni-Zadeh H."/>
            <person name="van Noort V."/>
            <person name="Lavigne R."/>
            <person name="De Mot R."/>
        </authorList>
    </citation>
    <scope>NUCLEOTIDE SEQUENCE [LARGE SCALE GENOMIC DNA]</scope>
    <source>
        <strain evidence="4 5">RW7P2</strain>
    </source>
</reference>
<feature type="domain" description="Fe/B12 periplasmic-binding" evidence="3">
    <location>
        <begin position="22"/>
        <end position="268"/>
    </location>
</feature>
<gene>
    <name evidence="4" type="ORF">HU747_23195</name>
</gene>
<protein>
    <submittedName>
        <fullName evidence="4">Cobalamin-binding protein</fullName>
    </submittedName>
</protein>
<dbReference type="Pfam" id="PF01497">
    <property type="entry name" value="Peripla_BP_2"/>
    <property type="match status" value="1"/>
</dbReference>
<comment type="caution">
    <text evidence="4">The sequence shown here is derived from an EMBL/GenBank/DDBJ whole genome shotgun (WGS) entry which is preliminary data.</text>
</comment>
<dbReference type="NCBIfam" id="NF038402">
    <property type="entry name" value="TroA_like"/>
    <property type="match status" value="1"/>
</dbReference>
<dbReference type="CDD" id="cd01144">
    <property type="entry name" value="BtuF"/>
    <property type="match status" value="1"/>
</dbReference>
<dbReference type="PROSITE" id="PS50983">
    <property type="entry name" value="FE_B12_PBP"/>
    <property type="match status" value="1"/>
</dbReference>
<keyword evidence="5" id="KW-1185">Reference proteome</keyword>
<keyword evidence="1 2" id="KW-0732">Signal</keyword>
<evidence type="ECO:0000256" key="2">
    <source>
        <dbReference type="SAM" id="SignalP"/>
    </source>
</evidence>
<dbReference type="InterPro" id="IPR050902">
    <property type="entry name" value="ABC_Transporter_SBP"/>
</dbReference>
<evidence type="ECO:0000259" key="3">
    <source>
        <dbReference type="PROSITE" id="PS50983"/>
    </source>
</evidence>
<evidence type="ECO:0000256" key="1">
    <source>
        <dbReference type="ARBA" id="ARBA00022729"/>
    </source>
</evidence>
<feature type="chain" id="PRO_5047248537" evidence="2">
    <location>
        <begin position="18"/>
        <end position="268"/>
    </location>
</feature>
<dbReference type="SUPFAM" id="SSF53807">
    <property type="entry name" value="Helical backbone' metal receptor"/>
    <property type="match status" value="1"/>
</dbReference>
<dbReference type="EMBL" id="JABWRS010000024">
    <property type="protein sequence ID" value="MBC3478494.1"/>
    <property type="molecule type" value="Genomic_DNA"/>
</dbReference>
<dbReference type="Gene3D" id="3.40.50.1980">
    <property type="entry name" value="Nitrogenase molybdenum iron protein domain"/>
    <property type="match status" value="2"/>
</dbReference>
<dbReference type="PANTHER" id="PTHR30535">
    <property type="entry name" value="VITAMIN B12-BINDING PROTEIN"/>
    <property type="match status" value="1"/>
</dbReference>
<name>A0ABR6VDK7_9PSED</name>
<organism evidence="4 5">
    <name type="scientific">Pseudomonas taiwanensis</name>
    <dbReference type="NCBI Taxonomy" id="470150"/>
    <lineage>
        <taxon>Bacteria</taxon>
        <taxon>Pseudomonadati</taxon>
        <taxon>Pseudomonadota</taxon>
        <taxon>Gammaproteobacteria</taxon>
        <taxon>Pseudomonadales</taxon>
        <taxon>Pseudomonadaceae</taxon>
        <taxon>Pseudomonas</taxon>
    </lineage>
</organism>
<dbReference type="Proteomes" id="UP000628086">
    <property type="component" value="Unassembled WGS sequence"/>
</dbReference>
<accession>A0ABR6VDK7</accession>
<dbReference type="PANTHER" id="PTHR30535:SF34">
    <property type="entry name" value="MOLYBDATE-BINDING PROTEIN MOLA"/>
    <property type="match status" value="1"/>
</dbReference>
<evidence type="ECO:0000313" key="5">
    <source>
        <dbReference type="Proteomes" id="UP000628086"/>
    </source>
</evidence>
<feature type="signal peptide" evidence="2">
    <location>
        <begin position="1"/>
        <end position="17"/>
    </location>
</feature>
<dbReference type="RefSeq" id="WP_023382583.1">
    <property type="nucleotide sequence ID" value="NZ_JABWRR010000024.1"/>
</dbReference>
<dbReference type="InterPro" id="IPR054828">
    <property type="entry name" value="Vit_B12_bind_prot"/>
</dbReference>
<dbReference type="InterPro" id="IPR002491">
    <property type="entry name" value="ABC_transptr_periplasmic_BD"/>
</dbReference>
<evidence type="ECO:0000313" key="4">
    <source>
        <dbReference type="EMBL" id="MBC3478494.1"/>
    </source>
</evidence>
<proteinExistence type="predicted"/>
<sequence>MRIFLCLLVLLACSARAQEPLRVISLAPSMTDIMLELQADDLLVGVLDGGERPAGLRALPSVGRQGQLDMERLLSLRPDLVLVWPSGVSPAQQAQLKRLGIETFSAEPHSLDQLIEQIEAIADRIGRGEQGLRYGALLRDRLQQLRQRYRREQPVSVFYQVWDTPLYTVGATQIISDALAVCGARNVFDDINLPAPQISVEAVLQRDPQVILAGDWAQLARWKAWPRLRAVAGKRLLVVPDKGLERPSGQMIDATKRLCALLEARAPD</sequence>